<organism evidence="12 13">
    <name type="scientific">SAR324 cluster bacterium</name>
    <dbReference type="NCBI Taxonomy" id="2024889"/>
    <lineage>
        <taxon>Bacteria</taxon>
        <taxon>Deltaproteobacteria</taxon>
        <taxon>SAR324 cluster</taxon>
    </lineage>
</organism>
<keyword evidence="4" id="KW-0378">Hydrolase</keyword>
<dbReference type="InterPro" id="IPR007693">
    <property type="entry name" value="DNA_helicase_DnaB-like_N"/>
</dbReference>
<dbReference type="PROSITE" id="PS51199">
    <property type="entry name" value="SF4_HELICASE"/>
    <property type="match status" value="1"/>
</dbReference>
<dbReference type="AlphaFoldDB" id="A0A7X9FQ02"/>
<dbReference type="Pfam" id="PF03796">
    <property type="entry name" value="DnaB_C"/>
    <property type="match status" value="1"/>
</dbReference>
<reference evidence="12 13" key="1">
    <citation type="journal article" date="2020" name="Biotechnol. Biofuels">
        <title>New insights from the biogas microbiome by comprehensive genome-resolved metagenomics of nearly 1600 species originating from multiple anaerobic digesters.</title>
        <authorList>
            <person name="Campanaro S."/>
            <person name="Treu L."/>
            <person name="Rodriguez-R L.M."/>
            <person name="Kovalovszki A."/>
            <person name="Ziels R.M."/>
            <person name="Maus I."/>
            <person name="Zhu X."/>
            <person name="Kougias P.G."/>
            <person name="Basile A."/>
            <person name="Luo G."/>
            <person name="Schluter A."/>
            <person name="Konstantinidis K.T."/>
            <person name="Angelidaki I."/>
        </authorList>
    </citation>
    <scope>NUCLEOTIDE SEQUENCE [LARGE SCALE GENOMIC DNA]</scope>
    <source>
        <strain evidence="12">AS27yjCOA_65</strain>
    </source>
</reference>
<dbReference type="PANTHER" id="PTHR30153">
    <property type="entry name" value="REPLICATIVE DNA HELICASE DNAB"/>
    <property type="match status" value="1"/>
</dbReference>
<dbReference type="GO" id="GO:0043139">
    <property type="term" value="F:5'-3' DNA helicase activity"/>
    <property type="evidence" value="ECO:0007669"/>
    <property type="project" value="UniProtKB-EC"/>
</dbReference>
<dbReference type="Gene3D" id="3.40.50.300">
    <property type="entry name" value="P-loop containing nucleotide triphosphate hydrolases"/>
    <property type="match status" value="1"/>
</dbReference>
<keyword evidence="6" id="KW-0067">ATP-binding</keyword>
<keyword evidence="5 12" id="KW-0347">Helicase</keyword>
<dbReference type="Gene3D" id="1.10.860.10">
    <property type="entry name" value="DNAb Helicase, Chain A"/>
    <property type="match status" value="1"/>
</dbReference>
<dbReference type="GO" id="GO:0005829">
    <property type="term" value="C:cytosol"/>
    <property type="evidence" value="ECO:0007669"/>
    <property type="project" value="TreeGrafter"/>
</dbReference>
<dbReference type="GO" id="GO:0005524">
    <property type="term" value="F:ATP binding"/>
    <property type="evidence" value="ECO:0007669"/>
    <property type="project" value="UniProtKB-KW"/>
</dbReference>
<evidence type="ECO:0000256" key="1">
    <source>
        <dbReference type="ARBA" id="ARBA00008428"/>
    </source>
</evidence>
<keyword evidence="8" id="KW-0413">Isomerase</keyword>
<keyword evidence="2" id="KW-0235">DNA replication</keyword>
<dbReference type="PANTHER" id="PTHR30153:SF2">
    <property type="entry name" value="REPLICATIVE DNA HELICASE"/>
    <property type="match status" value="1"/>
</dbReference>
<accession>A0A7X9FQ02</accession>
<dbReference type="Proteomes" id="UP000524246">
    <property type="component" value="Unassembled WGS sequence"/>
</dbReference>
<dbReference type="SUPFAM" id="SSF52540">
    <property type="entry name" value="P-loop containing nucleoside triphosphate hydrolases"/>
    <property type="match status" value="1"/>
</dbReference>
<evidence type="ECO:0000256" key="3">
    <source>
        <dbReference type="ARBA" id="ARBA00022741"/>
    </source>
</evidence>
<dbReference type="InterPro" id="IPR007694">
    <property type="entry name" value="DNA_helicase_DnaB-like_C"/>
</dbReference>
<dbReference type="Pfam" id="PF00772">
    <property type="entry name" value="DnaB"/>
    <property type="match status" value="1"/>
</dbReference>
<keyword evidence="3" id="KW-0547">Nucleotide-binding</keyword>
<protein>
    <recommendedName>
        <fullName evidence="9">DNA 5'-3' helicase</fullName>
        <ecNumber evidence="9">5.6.2.3</ecNumber>
    </recommendedName>
</protein>
<evidence type="ECO:0000259" key="11">
    <source>
        <dbReference type="PROSITE" id="PS51199"/>
    </source>
</evidence>
<sequence length="329" mass="36442">MLGAVLIDNHAINAAVEILHPDDFYRAAHTAIFEGMISLSDRREPIDVITLSHQLRSMGLLDNAGGMEYLGHLATVVPSSANIAYYAKVVKEKSLKRKVIHEASGIIQQAFDDSGEVEEFLDQVEQRILGVADVRINPTFHKVGDIVQDSIKLIEKLYDLKEPITGVPSGFMKLDEMTAGFQPSDLIILAARPSMGKTAFALNISQFVGLHKRKACAIFSLEMSKEQLVLRMLCSEAQVTNSKVRTGNLNERDFPKLVDAASRIADAPIFIDDSPALTIGELRAKCRRLNKDHPLSLIVVDYLQLMRSPAYQSSREQEISDISRSLKAL</sequence>
<feature type="non-terminal residue" evidence="12">
    <location>
        <position position="329"/>
    </location>
</feature>
<evidence type="ECO:0000256" key="2">
    <source>
        <dbReference type="ARBA" id="ARBA00022705"/>
    </source>
</evidence>
<evidence type="ECO:0000313" key="12">
    <source>
        <dbReference type="EMBL" id="NMC62177.1"/>
    </source>
</evidence>
<name>A0A7X9FQ02_9DELT</name>
<dbReference type="InterPro" id="IPR027417">
    <property type="entry name" value="P-loop_NTPase"/>
</dbReference>
<dbReference type="GO" id="GO:0006260">
    <property type="term" value="P:DNA replication"/>
    <property type="evidence" value="ECO:0007669"/>
    <property type="project" value="UniProtKB-KW"/>
</dbReference>
<dbReference type="InterPro" id="IPR016136">
    <property type="entry name" value="DNA_helicase_N/primase_C"/>
</dbReference>
<proteinExistence type="inferred from homology"/>
<dbReference type="GO" id="GO:0003677">
    <property type="term" value="F:DNA binding"/>
    <property type="evidence" value="ECO:0007669"/>
    <property type="project" value="UniProtKB-KW"/>
</dbReference>
<evidence type="ECO:0000256" key="10">
    <source>
        <dbReference type="ARBA" id="ARBA00048954"/>
    </source>
</evidence>
<dbReference type="SUPFAM" id="SSF48024">
    <property type="entry name" value="N-terminal domain of DnaB helicase"/>
    <property type="match status" value="1"/>
</dbReference>
<comment type="caution">
    <text evidence="12">The sequence shown here is derived from an EMBL/GenBank/DDBJ whole genome shotgun (WGS) entry which is preliminary data.</text>
</comment>
<evidence type="ECO:0000256" key="7">
    <source>
        <dbReference type="ARBA" id="ARBA00023125"/>
    </source>
</evidence>
<dbReference type="EMBL" id="JAAZON010000128">
    <property type="protein sequence ID" value="NMC62177.1"/>
    <property type="molecule type" value="Genomic_DNA"/>
</dbReference>
<comment type="similarity">
    <text evidence="1">Belongs to the helicase family. DnaB subfamily.</text>
</comment>
<evidence type="ECO:0000256" key="6">
    <source>
        <dbReference type="ARBA" id="ARBA00022840"/>
    </source>
</evidence>
<evidence type="ECO:0000313" key="13">
    <source>
        <dbReference type="Proteomes" id="UP000524246"/>
    </source>
</evidence>
<keyword evidence="7" id="KW-0238">DNA-binding</keyword>
<feature type="domain" description="SF4 helicase" evidence="11">
    <location>
        <begin position="160"/>
        <end position="329"/>
    </location>
</feature>
<dbReference type="GO" id="GO:0016787">
    <property type="term" value="F:hydrolase activity"/>
    <property type="evidence" value="ECO:0007669"/>
    <property type="project" value="UniProtKB-KW"/>
</dbReference>
<comment type="catalytic activity">
    <reaction evidence="10">
        <text>ATP + H2O = ADP + phosphate + H(+)</text>
        <dbReference type="Rhea" id="RHEA:13065"/>
        <dbReference type="ChEBI" id="CHEBI:15377"/>
        <dbReference type="ChEBI" id="CHEBI:15378"/>
        <dbReference type="ChEBI" id="CHEBI:30616"/>
        <dbReference type="ChEBI" id="CHEBI:43474"/>
        <dbReference type="ChEBI" id="CHEBI:456216"/>
        <dbReference type="EC" id="5.6.2.3"/>
    </reaction>
</comment>
<dbReference type="EC" id="5.6.2.3" evidence="9"/>
<evidence type="ECO:0000256" key="8">
    <source>
        <dbReference type="ARBA" id="ARBA00023235"/>
    </source>
</evidence>
<evidence type="ECO:0000256" key="4">
    <source>
        <dbReference type="ARBA" id="ARBA00022801"/>
    </source>
</evidence>
<evidence type="ECO:0000256" key="5">
    <source>
        <dbReference type="ARBA" id="ARBA00022806"/>
    </source>
</evidence>
<gene>
    <name evidence="12" type="ORF">GYA55_03320</name>
</gene>
<dbReference type="InterPro" id="IPR036185">
    <property type="entry name" value="DNA_heli_DnaB-like_N_sf"/>
</dbReference>
<evidence type="ECO:0000256" key="9">
    <source>
        <dbReference type="ARBA" id="ARBA00044969"/>
    </source>
</evidence>